<reference evidence="1 2" key="1">
    <citation type="submission" date="2024-01" db="EMBL/GenBank/DDBJ databases">
        <title>The genomes of 5 underutilized Papilionoideae crops provide insights into root nodulation and disease resistanc.</title>
        <authorList>
            <person name="Jiang F."/>
        </authorList>
    </citation>
    <scope>NUCLEOTIDE SEQUENCE [LARGE SCALE GENOMIC DNA]</scope>
    <source>
        <strain evidence="1">JINMINGXINNONG_FW02</strain>
        <tissue evidence="1">Leaves</tissue>
    </source>
</reference>
<evidence type="ECO:0000313" key="1">
    <source>
        <dbReference type="EMBL" id="KAK7353798.1"/>
    </source>
</evidence>
<gene>
    <name evidence="1" type="ORF">VNO80_19250</name>
</gene>
<dbReference type="Proteomes" id="UP001374584">
    <property type="component" value="Unassembled WGS sequence"/>
</dbReference>
<protein>
    <submittedName>
        <fullName evidence="1">Uncharacterized protein</fullName>
    </submittedName>
</protein>
<evidence type="ECO:0000313" key="2">
    <source>
        <dbReference type="Proteomes" id="UP001374584"/>
    </source>
</evidence>
<accession>A0AAN9MLV8</accession>
<sequence length="136" mass="15003">MTPLNDPRNQLLLTSSTADSQPDHCGSVIFRHLQAKARRATTAIEHLGRFSASLPIRKLRLSSGIREFGGLKLEERVFTLVQFCFDVEGDVVAGFQNVLVKNPVLFVIAGSGGYEWASRVKENELHLLSGLNGRLV</sequence>
<keyword evidence="2" id="KW-1185">Reference proteome</keyword>
<proteinExistence type="predicted"/>
<dbReference type="AlphaFoldDB" id="A0AAN9MLV8"/>
<name>A0AAN9MLV8_PHACN</name>
<dbReference type="EMBL" id="JAYMYR010000007">
    <property type="protein sequence ID" value="KAK7353798.1"/>
    <property type="molecule type" value="Genomic_DNA"/>
</dbReference>
<comment type="caution">
    <text evidence="1">The sequence shown here is derived from an EMBL/GenBank/DDBJ whole genome shotgun (WGS) entry which is preliminary data.</text>
</comment>
<organism evidence="1 2">
    <name type="scientific">Phaseolus coccineus</name>
    <name type="common">Scarlet runner bean</name>
    <name type="synonym">Phaseolus multiflorus</name>
    <dbReference type="NCBI Taxonomy" id="3886"/>
    <lineage>
        <taxon>Eukaryota</taxon>
        <taxon>Viridiplantae</taxon>
        <taxon>Streptophyta</taxon>
        <taxon>Embryophyta</taxon>
        <taxon>Tracheophyta</taxon>
        <taxon>Spermatophyta</taxon>
        <taxon>Magnoliopsida</taxon>
        <taxon>eudicotyledons</taxon>
        <taxon>Gunneridae</taxon>
        <taxon>Pentapetalae</taxon>
        <taxon>rosids</taxon>
        <taxon>fabids</taxon>
        <taxon>Fabales</taxon>
        <taxon>Fabaceae</taxon>
        <taxon>Papilionoideae</taxon>
        <taxon>50 kb inversion clade</taxon>
        <taxon>NPAAA clade</taxon>
        <taxon>indigoferoid/millettioid clade</taxon>
        <taxon>Phaseoleae</taxon>
        <taxon>Phaseolus</taxon>
    </lineage>
</organism>